<gene>
    <name evidence="8" type="ORF">EWM62_00170</name>
</gene>
<proteinExistence type="inferred from homology"/>
<evidence type="ECO:0000256" key="2">
    <source>
        <dbReference type="ARBA" id="ARBA00005833"/>
    </source>
</evidence>
<dbReference type="InterPro" id="IPR002937">
    <property type="entry name" value="Amino_oxidase"/>
</dbReference>
<evidence type="ECO:0000313" key="9">
    <source>
        <dbReference type="Proteomes" id="UP000293331"/>
    </source>
</evidence>
<dbReference type="EMBL" id="SEWG01000001">
    <property type="protein sequence ID" value="RYU91895.1"/>
    <property type="molecule type" value="Genomic_DNA"/>
</dbReference>
<dbReference type="EC" id="1.13.12.3" evidence="3"/>
<evidence type="ECO:0000259" key="7">
    <source>
        <dbReference type="Pfam" id="PF01593"/>
    </source>
</evidence>
<dbReference type="RefSeq" id="WP_129874625.1">
    <property type="nucleotide sequence ID" value="NZ_SEWG01000001.1"/>
</dbReference>
<dbReference type="SUPFAM" id="SSF51905">
    <property type="entry name" value="FAD/NAD(P)-binding domain"/>
    <property type="match status" value="1"/>
</dbReference>
<accession>A0A4Q5LR10</accession>
<keyword evidence="9" id="KW-1185">Reference proteome</keyword>
<dbReference type="Gene3D" id="1.20.1440.240">
    <property type="match status" value="1"/>
</dbReference>
<dbReference type="SUPFAM" id="SSF54373">
    <property type="entry name" value="FAD-linked reductases, C-terminal domain"/>
    <property type="match status" value="1"/>
</dbReference>
<dbReference type="InterPro" id="IPR036188">
    <property type="entry name" value="FAD/NAD-bd_sf"/>
</dbReference>
<dbReference type="Pfam" id="PF01593">
    <property type="entry name" value="Amino_oxidase"/>
    <property type="match status" value="1"/>
</dbReference>
<dbReference type="GO" id="GO:0009851">
    <property type="term" value="P:auxin biosynthetic process"/>
    <property type="evidence" value="ECO:0007669"/>
    <property type="project" value="UniProtKB-KW"/>
</dbReference>
<comment type="pathway">
    <text evidence="1">Plant hormone metabolism; auxin biosynthesis.</text>
</comment>
<comment type="caution">
    <text evidence="8">The sequence shown here is derived from an EMBL/GenBank/DDBJ whole genome shotgun (WGS) entry which is preliminary data.</text>
</comment>
<evidence type="ECO:0000256" key="5">
    <source>
        <dbReference type="ARBA" id="ARBA00023070"/>
    </source>
</evidence>
<keyword evidence="5" id="KW-0073">Auxin biosynthesis</keyword>
<evidence type="ECO:0000256" key="3">
    <source>
        <dbReference type="ARBA" id="ARBA00012535"/>
    </source>
</evidence>
<comment type="catalytic activity">
    <reaction evidence="6">
        <text>L-tryptophan + O2 = indole-3-acetamide + CO2 + H2O</text>
        <dbReference type="Rhea" id="RHEA:16165"/>
        <dbReference type="ChEBI" id="CHEBI:15377"/>
        <dbReference type="ChEBI" id="CHEBI:15379"/>
        <dbReference type="ChEBI" id="CHEBI:16031"/>
        <dbReference type="ChEBI" id="CHEBI:16526"/>
        <dbReference type="ChEBI" id="CHEBI:57912"/>
        <dbReference type="EC" id="1.13.12.3"/>
    </reaction>
</comment>
<evidence type="ECO:0000256" key="1">
    <source>
        <dbReference type="ARBA" id="ARBA00004814"/>
    </source>
</evidence>
<protein>
    <recommendedName>
        <fullName evidence="4">Tryptophan 2-monooxygenase</fullName>
        <ecNumber evidence="3">1.13.12.3</ecNumber>
    </recommendedName>
</protein>
<reference evidence="8 9" key="1">
    <citation type="submission" date="2019-02" db="EMBL/GenBank/DDBJ databases">
        <title>Bacterial novel species Mucilaginibacter sp. 17JY9-4 isolated from soil.</title>
        <authorList>
            <person name="Jung H.-Y."/>
        </authorList>
    </citation>
    <scope>NUCLEOTIDE SEQUENCE [LARGE SCALE GENOMIC DNA]</scope>
    <source>
        <strain evidence="8 9">17JY9-4</strain>
    </source>
</reference>
<organism evidence="8 9">
    <name type="scientific">Mucilaginibacter terrigena</name>
    <dbReference type="NCBI Taxonomy" id="2492395"/>
    <lineage>
        <taxon>Bacteria</taxon>
        <taxon>Pseudomonadati</taxon>
        <taxon>Bacteroidota</taxon>
        <taxon>Sphingobacteriia</taxon>
        <taxon>Sphingobacteriales</taxon>
        <taxon>Sphingobacteriaceae</taxon>
        <taxon>Mucilaginibacter</taxon>
    </lineage>
</organism>
<sequence>MRFYRFKAKPLLFKSSVEDPEKFRGDEYVEKLKELRTLKVAPGKKVIIIGAGISGLSAGLELKNLGYNVQILEAQDDHIGGRLRTWREGPLHAELGAMRIPKSHTLTRFYIKEQNLKLRPFVQDNENTFAHIRGKKFTRSNKDIEASKKLFKLSDEEKAQNLTQLSERVLKAIIDTFTPEEQADIFSVQPVTDKIKHLDRSNLFDAFKKAGLTDEASEYVLTHFGLETYLPTSLAEHIREEMDETWVPDGFAELEKGTDSLATAVYSKLKKETTISARVFKIEQDEHSAHVYYRDKNDKEFKITGDWVICTAPLGLVSKMDVGGALSPQKIRAIRRVNYDSSTKIVVKTRNRFWELKDGIYGGGTIYDGPAGHTWYPSDNSVNPDPKISNAPSFLLASYTWGQLARRVDALPEEALKAFVLKELRKVHPYVQDEDITELKRWSWTTHPWASGAFAFFNPGEHQFLYKELKTPDGKVLLAGEHCSLTHSWIQGSLESTIDACTHIIKNS</sequence>
<evidence type="ECO:0000256" key="4">
    <source>
        <dbReference type="ARBA" id="ARBA00017871"/>
    </source>
</evidence>
<dbReference type="Gene3D" id="3.50.50.60">
    <property type="entry name" value="FAD/NAD(P)-binding domain"/>
    <property type="match status" value="1"/>
</dbReference>
<dbReference type="AlphaFoldDB" id="A0A4Q5LR10"/>
<comment type="similarity">
    <text evidence="2">Belongs to the tryptophan 2-monooxygenase family.</text>
</comment>
<dbReference type="InterPro" id="IPR050281">
    <property type="entry name" value="Flavin_monoamine_oxidase"/>
</dbReference>
<feature type="domain" description="Amine oxidase" evidence="7">
    <location>
        <begin position="53"/>
        <end position="505"/>
    </location>
</feature>
<name>A0A4Q5LR10_9SPHI</name>
<evidence type="ECO:0000256" key="6">
    <source>
        <dbReference type="ARBA" id="ARBA00047321"/>
    </source>
</evidence>
<dbReference type="GO" id="GO:0001716">
    <property type="term" value="F:L-amino-acid oxidase activity"/>
    <property type="evidence" value="ECO:0007669"/>
    <property type="project" value="TreeGrafter"/>
</dbReference>
<dbReference type="PANTHER" id="PTHR10742">
    <property type="entry name" value="FLAVIN MONOAMINE OXIDASE"/>
    <property type="match status" value="1"/>
</dbReference>
<dbReference type="Gene3D" id="3.90.660.10">
    <property type="match status" value="1"/>
</dbReference>
<dbReference type="Proteomes" id="UP000293331">
    <property type="component" value="Unassembled WGS sequence"/>
</dbReference>
<dbReference type="GO" id="GO:0050361">
    <property type="term" value="F:tryptophan 2-monooxygenase activity"/>
    <property type="evidence" value="ECO:0007669"/>
    <property type="project" value="UniProtKB-EC"/>
</dbReference>
<dbReference type="OrthoDB" id="56323at2"/>
<dbReference type="GO" id="GO:0009063">
    <property type="term" value="P:amino acid catabolic process"/>
    <property type="evidence" value="ECO:0007669"/>
    <property type="project" value="TreeGrafter"/>
</dbReference>
<evidence type="ECO:0000313" key="8">
    <source>
        <dbReference type="EMBL" id="RYU91895.1"/>
    </source>
</evidence>
<dbReference type="PANTHER" id="PTHR10742:SF342">
    <property type="entry name" value="AMINE OXIDASE"/>
    <property type="match status" value="1"/>
</dbReference>